<organism evidence="1 2">
    <name type="scientific">Cyanobium gracile (strain ATCC 27147 / PCC 6307)</name>
    <dbReference type="NCBI Taxonomy" id="292564"/>
    <lineage>
        <taxon>Bacteria</taxon>
        <taxon>Bacillati</taxon>
        <taxon>Cyanobacteriota</taxon>
        <taxon>Cyanophyceae</taxon>
        <taxon>Synechococcales</taxon>
        <taxon>Prochlorococcaceae</taxon>
        <taxon>Cyanobium</taxon>
    </lineage>
</organism>
<proteinExistence type="predicted"/>
<dbReference type="AlphaFoldDB" id="K9P708"/>
<dbReference type="HOGENOM" id="CLU_114047_3_1_3"/>
<evidence type="ECO:0008006" key="3">
    <source>
        <dbReference type="Google" id="ProtNLM"/>
    </source>
</evidence>
<dbReference type="EMBL" id="CP003495">
    <property type="protein sequence ID" value="AFY28885.1"/>
    <property type="molecule type" value="Genomic_DNA"/>
</dbReference>
<name>K9P708_CYAGP</name>
<gene>
    <name evidence="1" type="ordered locus">Cyagr_1738</name>
</gene>
<evidence type="ECO:0000313" key="1">
    <source>
        <dbReference type="EMBL" id="AFY28885.1"/>
    </source>
</evidence>
<evidence type="ECO:0000313" key="2">
    <source>
        <dbReference type="Proteomes" id="UP000010388"/>
    </source>
</evidence>
<dbReference type="SUPFAM" id="SSF143100">
    <property type="entry name" value="TTHA1013/TTHA0281-like"/>
    <property type="match status" value="1"/>
</dbReference>
<dbReference type="Gene3D" id="3.30.160.250">
    <property type="match status" value="1"/>
</dbReference>
<dbReference type="STRING" id="292564.Cyagr_1738"/>
<reference evidence="2" key="1">
    <citation type="journal article" date="2013" name="Proc. Natl. Acad. Sci. U.S.A.">
        <title>Improving the coverage of the cyanobacterial phylum using diversity-driven genome sequencing.</title>
        <authorList>
            <person name="Shih P.M."/>
            <person name="Wu D."/>
            <person name="Latifi A."/>
            <person name="Axen S.D."/>
            <person name="Fewer D.P."/>
            <person name="Talla E."/>
            <person name="Calteau A."/>
            <person name="Cai F."/>
            <person name="Tandeau de Marsac N."/>
            <person name="Rippka R."/>
            <person name="Herdman M."/>
            <person name="Sivonen K."/>
            <person name="Coursin T."/>
            <person name="Laurent T."/>
            <person name="Goodwin L."/>
            <person name="Nolan M."/>
            <person name="Davenport K.W."/>
            <person name="Han C.S."/>
            <person name="Rubin E.M."/>
            <person name="Eisen J.A."/>
            <person name="Woyke T."/>
            <person name="Gugger M."/>
            <person name="Kerfeld C.A."/>
        </authorList>
    </citation>
    <scope>NUCLEOTIDE SEQUENCE [LARGE SCALE GENOMIC DNA]</scope>
    <source>
        <strain evidence="2">ATCC 27147 / PCC 6307</strain>
    </source>
</reference>
<dbReference type="OrthoDB" id="9805287at2"/>
<dbReference type="Proteomes" id="UP000010388">
    <property type="component" value="Chromosome"/>
</dbReference>
<accession>K9P708</accession>
<dbReference type="PATRIC" id="fig|292564.3.peg.1651"/>
<dbReference type="KEGG" id="cgc:Cyagr_1738"/>
<dbReference type="InterPro" id="IPR035069">
    <property type="entry name" value="TTHA1013/TTHA0281-like"/>
</dbReference>
<protein>
    <recommendedName>
        <fullName evidence="3">HicB-like antitoxin of toxin-antitoxin system domain-containing protein</fullName>
    </recommendedName>
</protein>
<sequence length="79" mass="8381">MNPLKEAEAVRTFSAVIERCADTGLLVGYVPGFPGAHSQGEALDELQANLQEVIAMLLEDGEPALESDFVGLQQIVVPA</sequence>
<dbReference type="eggNOG" id="COG1598">
    <property type="taxonomic scope" value="Bacteria"/>
</dbReference>